<evidence type="ECO:0000313" key="3">
    <source>
        <dbReference type="EMBL" id="CAI6252150.1"/>
    </source>
</evidence>
<protein>
    <submittedName>
        <fullName evidence="3">Uncharacterized protein</fullName>
    </submittedName>
</protein>
<accession>A0A9W4XDM3</accession>
<keyword evidence="4" id="KW-1185">Reference proteome</keyword>
<feature type="region of interest" description="Disordered" evidence="1">
    <location>
        <begin position="57"/>
        <end position="78"/>
    </location>
</feature>
<dbReference type="EMBL" id="CAOQHR010000001">
    <property type="protein sequence ID" value="CAI6252150.1"/>
    <property type="molecule type" value="Genomic_DNA"/>
</dbReference>
<sequence>MDSSSNSRPFSFDSKTMTSVVYVGIFLAIFIPVLWVIYRVVKDLRIEHRERHCVASKDLEKGSPSPSPPSTAEMLDSTPANRGLSELEQPAYLELHGDGRAELWGEECAREVCGQGVVWELDAACKGAAVVLCEKAEGDLGLRVLQLETAGVVELDGTGVERDRNDREEKGIL</sequence>
<keyword evidence="2" id="KW-1133">Transmembrane helix</keyword>
<keyword evidence="2" id="KW-0472">Membrane</keyword>
<proteinExistence type="predicted"/>
<organism evidence="3 4">
    <name type="scientific">Periconia digitata</name>
    <dbReference type="NCBI Taxonomy" id="1303443"/>
    <lineage>
        <taxon>Eukaryota</taxon>
        <taxon>Fungi</taxon>
        <taxon>Dikarya</taxon>
        <taxon>Ascomycota</taxon>
        <taxon>Pezizomycotina</taxon>
        <taxon>Dothideomycetes</taxon>
        <taxon>Pleosporomycetidae</taxon>
        <taxon>Pleosporales</taxon>
        <taxon>Massarineae</taxon>
        <taxon>Periconiaceae</taxon>
        <taxon>Periconia</taxon>
    </lineage>
</organism>
<feature type="transmembrane region" description="Helical" evidence="2">
    <location>
        <begin position="20"/>
        <end position="41"/>
    </location>
</feature>
<name>A0A9W4XDM3_9PLEO</name>
<dbReference type="Proteomes" id="UP001152607">
    <property type="component" value="Unassembled WGS sequence"/>
</dbReference>
<dbReference type="OrthoDB" id="3807659at2759"/>
<keyword evidence="2" id="KW-0812">Transmembrane</keyword>
<reference evidence="3" key="1">
    <citation type="submission" date="2023-01" db="EMBL/GenBank/DDBJ databases">
        <authorList>
            <person name="Van Ghelder C."/>
            <person name="Rancurel C."/>
        </authorList>
    </citation>
    <scope>NUCLEOTIDE SEQUENCE</scope>
    <source>
        <strain evidence="3">CNCM I-4278</strain>
    </source>
</reference>
<gene>
    <name evidence="3" type="ORF">PDIGIT_LOCUS1014</name>
</gene>
<evidence type="ECO:0000313" key="4">
    <source>
        <dbReference type="Proteomes" id="UP001152607"/>
    </source>
</evidence>
<comment type="caution">
    <text evidence="3">The sequence shown here is derived from an EMBL/GenBank/DDBJ whole genome shotgun (WGS) entry which is preliminary data.</text>
</comment>
<dbReference type="AlphaFoldDB" id="A0A9W4XDM3"/>
<evidence type="ECO:0000256" key="1">
    <source>
        <dbReference type="SAM" id="MobiDB-lite"/>
    </source>
</evidence>
<evidence type="ECO:0000256" key="2">
    <source>
        <dbReference type="SAM" id="Phobius"/>
    </source>
</evidence>